<dbReference type="Proteomes" id="UP000659767">
    <property type="component" value="Unassembled WGS sequence"/>
</dbReference>
<feature type="compositionally biased region" description="Basic and acidic residues" evidence="1">
    <location>
        <begin position="178"/>
        <end position="188"/>
    </location>
</feature>
<accession>A0ABQ2SZ42</accession>
<proteinExistence type="predicted"/>
<sequence>MGDVRGDVPVRRVDHGPHSPTPPLLDARGLDVHDLLTAERMLGPEPDGAPDDVMRIVGGEALLVHRQLRIHQLLQRNEIGPGVDQCAGCPGGIPVLVADVVLHDDKLPPAALLTGQKQPAEGMHPGAHRQQQGDEGDGGPPNEGDDQQNRNEEPGPGQKGLQQTPHPAWPVGNIPVKPQDDPHDDGTPGDHPPPSLPHPRHRRL</sequence>
<keyword evidence="3" id="KW-1185">Reference proteome</keyword>
<dbReference type="EMBL" id="BMSZ01000004">
    <property type="protein sequence ID" value="GGS44997.1"/>
    <property type="molecule type" value="Genomic_DNA"/>
</dbReference>
<evidence type="ECO:0000313" key="3">
    <source>
        <dbReference type="Proteomes" id="UP000659767"/>
    </source>
</evidence>
<evidence type="ECO:0000313" key="2">
    <source>
        <dbReference type="EMBL" id="GGS44997.1"/>
    </source>
</evidence>
<gene>
    <name evidence="2" type="ORF">GCM10010253_19080</name>
</gene>
<protein>
    <submittedName>
        <fullName evidence="2">Uncharacterized protein</fullName>
    </submittedName>
</protein>
<name>A0ABQ2SZ42_STRBA</name>
<feature type="region of interest" description="Disordered" evidence="1">
    <location>
        <begin position="117"/>
        <end position="204"/>
    </location>
</feature>
<organism evidence="2 3">
    <name type="scientific">Streptomyces badius</name>
    <dbReference type="NCBI Taxonomy" id="1941"/>
    <lineage>
        <taxon>Bacteria</taxon>
        <taxon>Bacillati</taxon>
        <taxon>Actinomycetota</taxon>
        <taxon>Actinomycetes</taxon>
        <taxon>Kitasatosporales</taxon>
        <taxon>Streptomycetaceae</taxon>
        <taxon>Streptomyces</taxon>
    </lineage>
</organism>
<comment type="caution">
    <text evidence="2">The sequence shown here is derived from an EMBL/GenBank/DDBJ whole genome shotgun (WGS) entry which is preliminary data.</text>
</comment>
<reference evidence="3" key="1">
    <citation type="journal article" date="2019" name="Int. J. Syst. Evol. Microbiol.">
        <title>The Global Catalogue of Microorganisms (GCM) 10K type strain sequencing project: providing services to taxonomists for standard genome sequencing and annotation.</title>
        <authorList>
            <consortium name="The Broad Institute Genomics Platform"/>
            <consortium name="The Broad Institute Genome Sequencing Center for Infectious Disease"/>
            <person name="Wu L."/>
            <person name="Ma J."/>
        </authorList>
    </citation>
    <scope>NUCLEOTIDE SEQUENCE [LARGE SCALE GENOMIC DNA]</scope>
    <source>
        <strain evidence="3">JCM 4350</strain>
    </source>
</reference>
<feature type="compositionally biased region" description="Basic and acidic residues" evidence="1">
    <location>
        <begin position="1"/>
        <end position="17"/>
    </location>
</feature>
<evidence type="ECO:0000256" key="1">
    <source>
        <dbReference type="SAM" id="MobiDB-lite"/>
    </source>
</evidence>
<feature type="region of interest" description="Disordered" evidence="1">
    <location>
        <begin position="1"/>
        <end position="26"/>
    </location>
</feature>